<reference evidence="1 2" key="1">
    <citation type="journal article" date="2010" name="Stand. Genomic Sci.">
        <title>Complete genome sequence of Desulfarculus baarsii type strain (2st14).</title>
        <authorList>
            <person name="Sun H."/>
            <person name="Spring S."/>
            <person name="Lapidus A."/>
            <person name="Davenport K."/>
            <person name="Del Rio T.G."/>
            <person name="Tice H."/>
            <person name="Nolan M."/>
            <person name="Copeland A."/>
            <person name="Cheng J.F."/>
            <person name="Lucas S."/>
            <person name="Tapia R."/>
            <person name="Goodwin L."/>
            <person name="Pitluck S."/>
            <person name="Ivanova N."/>
            <person name="Pagani I."/>
            <person name="Mavromatis K."/>
            <person name="Ovchinnikova G."/>
            <person name="Pati A."/>
            <person name="Chen A."/>
            <person name="Palaniappan K."/>
            <person name="Hauser L."/>
            <person name="Chang Y.J."/>
            <person name="Jeffries C.D."/>
            <person name="Detter J.C."/>
            <person name="Han C."/>
            <person name="Rohde M."/>
            <person name="Brambilla E."/>
            <person name="Goker M."/>
            <person name="Woyke T."/>
            <person name="Bristow J."/>
            <person name="Eisen J.A."/>
            <person name="Markowitz V."/>
            <person name="Hugenholtz P."/>
            <person name="Kyrpides N.C."/>
            <person name="Klenk H.P."/>
            <person name="Land M."/>
        </authorList>
    </citation>
    <scope>NUCLEOTIDE SEQUENCE [LARGE SCALE GENOMIC DNA]</scope>
    <source>
        <strain evidence="2">ATCC 33931 / DSM 2075 / LMG 7858 / VKM B-1802 / 2st14</strain>
    </source>
</reference>
<keyword evidence="2" id="KW-1185">Reference proteome</keyword>
<dbReference type="STRING" id="644282.Deba_1271"/>
<dbReference type="KEGG" id="dbr:Deba_1271"/>
<protein>
    <submittedName>
        <fullName evidence="1">Uncharacterized protein</fullName>
    </submittedName>
</protein>
<dbReference type="Proteomes" id="UP000009047">
    <property type="component" value="Chromosome"/>
</dbReference>
<evidence type="ECO:0000313" key="1">
    <source>
        <dbReference type="EMBL" id="ADK84639.1"/>
    </source>
</evidence>
<name>E1QG29_DESB2</name>
<accession>E1QG29</accession>
<dbReference type="HOGENOM" id="CLU_2824049_0_0_7"/>
<dbReference type="AlphaFoldDB" id="E1QG29"/>
<organism evidence="1 2">
    <name type="scientific">Desulfarculus baarsii (strain ATCC 33931 / DSM 2075 / LMG 7858 / VKM B-1802 / 2st14)</name>
    <dbReference type="NCBI Taxonomy" id="644282"/>
    <lineage>
        <taxon>Bacteria</taxon>
        <taxon>Pseudomonadati</taxon>
        <taxon>Thermodesulfobacteriota</taxon>
        <taxon>Desulfarculia</taxon>
        <taxon>Desulfarculales</taxon>
        <taxon>Desulfarculaceae</taxon>
        <taxon>Desulfarculus</taxon>
    </lineage>
</organism>
<dbReference type="EMBL" id="CP002085">
    <property type="protein sequence ID" value="ADK84639.1"/>
    <property type="molecule type" value="Genomic_DNA"/>
</dbReference>
<sequence length="66" mass="7629">MTECRCPACLFCEELSNDVVRCSNADVAYEVDWVNTYAQLGYLEFPAPTEPPCFWFVPKEKDLLPY</sequence>
<gene>
    <name evidence="1" type="ordered locus">Deba_1271</name>
</gene>
<evidence type="ECO:0000313" key="2">
    <source>
        <dbReference type="Proteomes" id="UP000009047"/>
    </source>
</evidence>
<proteinExistence type="predicted"/>